<dbReference type="InterPro" id="IPR020541">
    <property type="entry name" value="Chorismate_synthase_CS"/>
</dbReference>
<evidence type="ECO:0000256" key="1">
    <source>
        <dbReference type="ARBA" id="ARBA00005044"/>
    </source>
</evidence>
<reference evidence="9" key="1">
    <citation type="submission" date="2021-03" db="EMBL/GenBank/DDBJ databases">
        <title>Ottowia sp. 27C isolated from the cloaca of a Giant Asian pond turtle (Heosemys grandis).</title>
        <authorList>
            <person name="Spergser J."/>
            <person name="Busse H.-J."/>
        </authorList>
    </citation>
    <scope>NUCLEOTIDE SEQUENCE</scope>
    <source>
        <strain evidence="9">27C</strain>
    </source>
</reference>
<evidence type="ECO:0000256" key="5">
    <source>
        <dbReference type="ARBA" id="ARBA00023141"/>
    </source>
</evidence>
<dbReference type="PIRSF" id="PIRSF001456">
    <property type="entry name" value="Chorismate_synth"/>
    <property type="match status" value="1"/>
</dbReference>
<dbReference type="GO" id="GO:0004107">
    <property type="term" value="F:chorismate synthase activity"/>
    <property type="evidence" value="ECO:0007669"/>
    <property type="project" value="UniProtKB-UniRule"/>
</dbReference>
<dbReference type="EMBL" id="CP071796">
    <property type="protein sequence ID" value="QTD46603.1"/>
    <property type="molecule type" value="Genomic_DNA"/>
</dbReference>
<dbReference type="CDD" id="cd07304">
    <property type="entry name" value="Chorismate_synthase"/>
    <property type="match status" value="1"/>
</dbReference>
<feature type="binding site" evidence="7">
    <location>
        <begin position="237"/>
        <end position="238"/>
    </location>
    <ligand>
        <name>FMN</name>
        <dbReference type="ChEBI" id="CHEBI:58210"/>
    </ligand>
</feature>
<dbReference type="NCBIfam" id="TIGR00033">
    <property type="entry name" value="aroC"/>
    <property type="match status" value="1"/>
</dbReference>
<evidence type="ECO:0000256" key="4">
    <source>
        <dbReference type="ARBA" id="ARBA00022605"/>
    </source>
</evidence>
<dbReference type="GO" id="GO:0009073">
    <property type="term" value="P:aromatic amino acid family biosynthetic process"/>
    <property type="evidence" value="ECO:0007669"/>
    <property type="project" value="UniProtKB-KW"/>
</dbReference>
<evidence type="ECO:0000256" key="7">
    <source>
        <dbReference type="HAMAP-Rule" id="MF_00300"/>
    </source>
</evidence>
<dbReference type="NCBIfam" id="NF003793">
    <property type="entry name" value="PRK05382.1"/>
    <property type="match status" value="1"/>
</dbReference>
<feature type="binding site" evidence="7">
    <location>
        <begin position="125"/>
        <end position="127"/>
    </location>
    <ligand>
        <name>FMN</name>
        <dbReference type="ChEBI" id="CHEBI:58210"/>
    </ligand>
</feature>
<organism evidence="9 10">
    <name type="scientific">Ottowia testudinis</name>
    <dbReference type="NCBI Taxonomy" id="2816950"/>
    <lineage>
        <taxon>Bacteria</taxon>
        <taxon>Pseudomonadati</taxon>
        <taxon>Pseudomonadota</taxon>
        <taxon>Betaproteobacteria</taxon>
        <taxon>Burkholderiales</taxon>
        <taxon>Comamonadaceae</taxon>
        <taxon>Ottowia</taxon>
    </lineage>
</organism>
<dbReference type="GO" id="GO:0005829">
    <property type="term" value="C:cytosol"/>
    <property type="evidence" value="ECO:0007669"/>
    <property type="project" value="TreeGrafter"/>
</dbReference>
<dbReference type="GO" id="GO:0009423">
    <property type="term" value="P:chorismate biosynthetic process"/>
    <property type="evidence" value="ECO:0007669"/>
    <property type="project" value="UniProtKB-UniRule"/>
</dbReference>
<protein>
    <recommendedName>
        <fullName evidence="3 7">Chorismate synthase</fullName>
        <shortName evidence="7">CS</shortName>
        <ecNumber evidence="3 7">4.2.3.5</ecNumber>
    </recommendedName>
    <alternativeName>
        <fullName evidence="7">5-enolpyruvylshikimate-3-phosphate phospholyase</fullName>
    </alternativeName>
</protein>
<comment type="similarity">
    <text evidence="2 7 8">Belongs to the chorismate synthase family.</text>
</comment>
<dbReference type="GO" id="GO:0008652">
    <property type="term" value="P:amino acid biosynthetic process"/>
    <property type="evidence" value="ECO:0007669"/>
    <property type="project" value="UniProtKB-KW"/>
</dbReference>
<comment type="pathway">
    <text evidence="1 7 8">Metabolic intermediate biosynthesis; chorismate biosynthesis; chorismate from D-erythrose 4-phosphate and phosphoenolpyruvate: step 7/7.</text>
</comment>
<dbReference type="KEGG" id="otd:J1M35_06925"/>
<dbReference type="Gene3D" id="3.60.150.10">
    <property type="entry name" value="Chorismate synthase AroC"/>
    <property type="match status" value="1"/>
</dbReference>
<evidence type="ECO:0000256" key="2">
    <source>
        <dbReference type="ARBA" id="ARBA00008014"/>
    </source>
</evidence>
<dbReference type="HAMAP" id="MF_00300">
    <property type="entry name" value="Chorismate_synth"/>
    <property type="match status" value="1"/>
</dbReference>
<dbReference type="PROSITE" id="PS00789">
    <property type="entry name" value="CHORISMATE_SYNTHASE_3"/>
    <property type="match status" value="1"/>
</dbReference>
<dbReference type="RefSeq" id="WP_208010502.1">
    <property type="nucleotide sequence ID" value="NZ_CP071796.1"/>
</dbReference>
<proteinExistence type="inferred from homology"/>
<dbReference type="SUPFAM" id="SSF103263">
    <property type="entry name" value="Chorismate synthase, AroC"/>
    <property type="match status" value="1"/>
</dbReference>
<evidence type="ECO:0000313" key="10">
    <source>
        <dbReference type="Proteomes" id="UP000663903"/>
    </source>
</evidence>
<dbReference type="PANTHER" id="PTHR21085:SF0">
    <property type="entry name" value="CHORISMATE SYNTHASE"/>
    <property type="match status" value="1"/>
</dbReference>
<dbReference type="EC" id="4.2.3.5" evidence="3 7"/>
<keyword evidence="7" id="KW-0285">Flavoprotein</keyword>
<evidence type="ECO:0000256" key="6">
    <source>
        <dbReference type="ARBA" id="ARBA00023239"/>
    </source>
</evidence>
<feature type="binding site" evidence="7">
    <location>
        <position position="54"/>
    </location>
    <ligand>
        <name>NADP(+)</name>
        <dbReference type="ChEBI" id="CHEBI:58349"/>
    </ligand>
</feature>
<keyword evidence="10" id="KW-1185">Reference proteome</keyword>
<dbReference type="Pfam" id="PF01264">
    <property type="entry name" value="Chorismate_synt"/>
    <property type="match status" value="1"/>
</dbReference>
<feature type="binding site" evidence="7">
    <location>
        <position position="48"/>
    </location>
    <ligand>
        <name>NADP(+)</name>
        <dbReference type="ChEBI" id="CHEBI:58349"/>
    </ligand>
</feature>
<evidence type="ECO:0000313" key="9">
    <source>
        <dbReference type="EMBL" id="QTD46603.1"/>
    </source>
</evidence>
<feature type="binding site" evidence="7">
    <location>
        <position position="319"/>
    </location>
    <ligand>
        <name>FMN</name>
        <dbReference type="ChEBI" id="CHEBI:58210"/>
    </ligand>
</feature>
<feature type="binding site" evidence="7">
    <location>
        <begin position="293"/>
        <end position="297"/>
    </location>
    <ligand>
        <name>FMN</name>
        <dbReference type="ChEBI" id="CHEBI:58210"/>
    </ligand>
</feature>
<evidence type="ECO:0000256" key="8">
    <source>
        <dbReference type="RuleBase" id="RU000605"/>
    </source>
</evidence>
<feature type="binding site" evidence="7">
    <location>
        <position position="278"/>
    </location>
    <ligand>
        <name>FMN</name>
        <dbReference type="ChEBI" id="CHEBI:58210"/>
    </ligand>
</feature>
<dbReference type="PROSITE" id="PS00788">
    <property type="entry name" value="CHORISMATE_SYNTHASE_2"/>
    <property type="match status" value="1"/>
</dbReference>
<dbReference type="Proteomes" id="UP000663903">
    <property type="component" value="Chromosome"/>
</dbReference>
<dbReference type="InterPro" id="IPR000453">
    <property type="entry name" value="Chorismate_synth"/>
</dbReference>
<keyword evidence="7" id="KW-0521">NADP</keyword>
<comment type="function">
    <text evidence="7">Catalyzes the anti-1,4-elimination of the C-3 phosphate and the C-6 proR hydrogen from 5-enolpyruvylshikimate-3-phosphate (EPSP) to yield chorismate, which is the branch point compound that serves as the starting substrate for the three terminal pathways of aromatic amino acid biosynthesis. This reaction introduces a second double bond into the aromatic ring system.</text>
</comment>
<accession>A0A975CN83</accession>
<comment type="catalytic activity">
    <reaction evidence="7 8">
        <text>5-O-(1-carboxyvinyl)-3-phosphoshikimate = chorismate + phosphate</text>
        <dbReference type="Rhea" id="RHEA:21020"/>
        <dbReference type="ChEBI" id="CHEBI:29748"/>
        <dbReference type="ChEBI" id="CHEBI:43474"/>
        <dbReference type="ChEBI" id="CHEBI:57701"/>
        <dbReference type="EC" id="4.2.3.5"/>
    </reaction>
</comment>
<dbReference type="InterPro" id="IPR035904">
    <property type="entry name" value="Chorismate_synth_AroC_sf"/>
</dbReference>
<keyword evidence="5 7" id="KW-0057">Aromatic amino acid biosynthesis</keyword>
<comment type="cofactor">
    <cofactor evidence="7 8">
        <name>FMNH2</name>
        <dbReference type="ChEBI" id="CHEBI:57618"/>
    </cofactor>
    <text evidence="7 8">Reduced FMN (FMNH(2)).</text>
</comment>
<evidence type="ECO:0000256" key="3">
    <source>
        <dbReference type="ARBA" id="ARBA00013036"/>
    </source>
</evidence>
<keyword evidence="4 7" id="KW-0028">Amino-acid biosynthesis</keyword>
<dbReference type="PROSITE" id="PS00787">
    <property type="entry name" value="CHORISMATE_SYNTHASE_1"/>
    <property type="match status" value="1"/>
</dbReference>
<keyword evidence="7" id="KW-0288">FMN</keyword>
<sequence>MSGNTLGKLFAVTNFGESHGPAIGCVIDGCPPGMALSAADIQPELDRRRPGTSKFVTQRNEADQVEILSGVYQGQTTGTPICLLIRNTDQRSKDYGDIAQSFRPGHADYTYWRKFGVRDPRGGGRSSARLTAPTVAAGAVARKWLHERHGTIFRGCMTHVGELAIGFESWDHVPNNPFFAPVADVSAIEDYMNALRKAGDSCGARLRVTAQRMPVGLGEPIYDRLDAGIAHAMMGLNAVKGVEIGDGFASVAHKGSQHGDSLRPGGTFESNHDGGVLGGISSGQDLEVALAIKPTSSILVPRQSVDTLGQSVELITKGRHDPCVGIRATPIAEALLALVVMDHALRHRAQCAGVPVPAGFDRAVS</sequence>
<dbReference type="AlphaFoldDB" id="A0A975CN83"/>
<name>A0A975CN83_9BURK</name>
<keyword evidence="7" id="KW-0274">FAD</keyword>
<keyword evidence="6 7" id="KW-0456">Lyase</keyword>
<dbReference type="GO" id="GO:0010181">
    <property type="term" value="F:FMN binding"/>
    <property type="evidence" value="ECO:0007669"/>
    <property type="project" value="TreeGrafter"/>
</dbReference>
<gene>
    <name evidence="7 9" type="primary">aroC</name>
    <name evidence="9" type="ORF">J1M35_06925</name>
</gene>
<dbReference type="PANTHER" id="PTHR21085">
    <property type="entry name" value="CHORISMATE SYNTHASE"/>
    <property type="match status" value="1"/>
</dbReference>
<comment type="subunit">
    <text evidence="7">Homotetramer.</text>
</comment>